<evidence type="ECO:0000259" key="1">
    <source>
        <dbReference type="Pfam" id="PF13408"/>
    </source>
</evidence>
<accession>A0ABV5CC15</accession>
<gene>
    <name evidence="2" type="ORF">ACE5LO_27605</name>
</gene>
<dbReference type="EMBL" id="JBHIRY010000068">
    <property type="protein sequence ID" value="MFB5764125.1"/>
    <property type="molecule type" value="Genomic_DNA"/>
</dbReference>
<protein>
    <submittedName>
        <fullName evidence="2">Zinc ribbon domain-containing protein</fullName>
    </submittedName>
</protein>
<keyword evidence="3" id="KW-1185">Reference proteome</keyword>
<sequence>FKDLLFCGICGRKLNIHKKSNGTLLIMPCRKEVPDSDIKCNNQGVKLQSLEEEVLQQLQNDPRLQWDQHLQPQEKTSILIDLHERLLLIEQQLRENAEEQAELIEPALARELPYKLLKRVHTRTKQHPILQESRAKIRKQIQDIAMGTQLDMKAPRIGSFEHFTSLPAEQQNEILKQRVKRIYYVRVMPEEIRELPARSPEREAYPFHYTIEYF</sequence>
<organism evidence="2 3">
    <name type="scientific">Paenibacillus medicaginis</name>
    <dbReference type="NCBI Taxonomy" id="1470560"/>
    <lineage>
        <taxon>Bacteria</taxon>
        <taxon>Bacillati</taxon>
        <taxon>Bacillota</taxon>
        <taxon>Bacilli</taxon>
        <taxon>Bacillales</taxon>
        <taxon>Paenibacillaceae</taxon>
        <taxon>Paenibacillus</taxon>
    </lineage>
</organism>
<evidence type="ECO:0000313" key="3">
    <source>
        <dbReference type="Proteomes" id="UP001580430"/>
    </source>
</evidence>
<proteinExistence type="predicted"/>
<reference evidence="2 3" key="1">
    <citation type="submission" date="2024-09" db="EMBL/GenBank/DDBJ databases">
        <title>Paenibacillus zeirhizospherea sp. nov., isolated from surface of the maize (Zea mays) roots in a horticulture field, Hungary.</title>
        <authorList>
            <person name="Marton D."/>
            <person name="Farkas M."/>
            <person name="Bedics A."/>
            <person name="Toth E."/>
            <person name="Tancsics A."/>
            <person name="Boka K."/>
            <person name="Marati G."/>
            <person name="Kriszt B."/>
            <person name="Cserhati M."/>
        </authorList>
    </citation>
    <scope>NUCLEOTIDE SEQUENCE [LARGE SCALE GENOMIC DNA]</scope>
    <source>
        <strain evidence="2 3">JCM 18446</strain>
    </source>
</reference>
<dbReference type="InterPro" id="IPR025827">
    <property type="entry name" value="Zn_ribbon_recom_dom"/>
</dbReference>
<dbReference type="Proteomes" id="UP001580430">
    <property type="component" value="Unassembled WGS sequence"/>
</dbReference>
<comment type="caution">
    <text evidence="2">The sequence shown here is derived from an EMBL/GenBank/DDBJ whole genome shotgun (WGS) entry which is preliminary data.</text>
</comment>
<feature type="domain" description="Recombinase zinc beta ribbon" evidence="1">
    <location>
        <begin position="1"/>
        <end position="59"/>
    </location>
</feature>
<feature type="non-terminal residue" evidence="2">
    <location>
        <position position="1"/>
    </location>
</feature>
<evidence type="ECO:0000313" key="2">
    <source>
        <dbReference type="EMBL" id="MFB5764125.1"/>
    </source>
</evidence>
<dbReference type="RefSeq" id="WP_375523117.1">
    <property type="nucleotide sequence ID" value="NZ_JBHIRY010000068.1"/>
</dbReference>
<dbReference type="Pfam" id="PF13408">
    <property type="entry name" value="Zn_ribbon_recom"/>
    <property type="match status" value="1"/>
</dbReference>
<name>A0ABV5CC15_9BACL</name>